<organism evidence="3 4">
    <name type="scientific">Caenorhabditis tropicalis</name>
    <dbReference type="NCBI Taxonomy" id="1561998"/>
    <lineage>
        <taxon>Eukaryota</taxon>
        <taxon>Metazoa</taxon>
        <taxon>Ecdysozoa</taxon>
        <taxon>Nematoda</taxon>
        <taxon>Chromadorea</taxon>
        <taxon>Rhabditida</taxon>
        <taxon>Rhabditina</taxon>
        <taxon>Rhabditomorpha</taxon>
        <taxon>Rhabditoidea</taxon>
        <taxon>Rhabditidae</taxon>
        <taxon>Peloderinae</taxon>
        <taxon>Caenorhabditis</taxon>
    </lineage>
</organism>
<keyword evidence="1" id="KW-0175">Coiled coil</keyword>
<dbReference type="STRING" id="1561998.A0A1I7USG4"/>
<accession>A0A1I7USG4</accession>
<keyword evidence="3" id="KW-1185">Reference proteome</keyword>
<feature type="region of interest" description="Disordered" evidence="2">
    <location>
        <begin position="743"/>
        <end position="780"/>
    </location>
</feature>
<dbReference type="Proteomes" id="UP000095282">
    <property type="component" value="Unplaced"/>
</dbReference>
<dbReference type="WBParaSite" id="Csp11.Scaffold630.g18891.t1">
    <property type="protein sequence ID" value="Csp11.Scaffold630.g18891.t1"/>
    <property type="gene ID" value="Csp11.Scaffold630.g18891"/>
</dbReference>
<feature type="compositionally biased region" description="Basic and acidic residues" evidence="2">
    <location>
        <begin position="743"/>
        <end position="759"/>
    </location>
</feature>
<evidence type="ECO:0000256" key="1">
    <source>
        <dbReference type="SAM" id="Coils"/>
    </source>
</evidence>
<dbReference type="eggNOG" id="ENOG502QUX8">
    <property type="taxonomic scope" value="Eukaryota"/>
</dbReference>
<proteinExistence type="predicted"/>
<sequence>MPELTVFIDPTVDTDTGLLWSLHTAYYVAFRTNIKTGEKDPVGYLMSAETAEKYIGTGTTVHVTPIFKHCAELKKYPEGTSAPEFVPETHSLPRSYSNRLLRVWRLRPREDRPASPLTVGSQEHFFASLTRVFDDDAIHIPFMPAPFGQNSSRVDGHPYWAGEPAPRHDYYTPSPFSMRPDGQVTWAPQNFGPPCPNFNPDAYPITLDNRLVELQQQLVAEEQSRQADLSSIHAAKTANVQCMKENQESVVLEEQAVGAQCSTQSQVVQTPSEQEKLSIFEAGTPTTRQATPSVKSLGLSQEQKTDRSELPEAATTNFLATETLKTACSKELQTAHSEKQEGPAIAAIQSLSLDSLKTIGSLKDFATDPPILLAPKSSVSNESMKQLIEKVQGTDVKQAGQDPKNKKKLKAAAKREKAKAKKAAEAVADAEWFNEAENYNKEAKALHEELKKFRVAMAHYIEVFTPVRFRHFSLRSAEGHCGFLCRQASLLGKNHSTNELALNWVDFKARDYTYKSNARLATLFEELSFYQNTNQLVQQDITWLLYTDKTPHFQRLVQEYYAFIAHCQTLTIKEIERFEEKEFADLEGFSQVNTAPLGKYLLRSVELRSSIDNMTQDKLDETPSHLEKRFAQVYYQRLAVQNVWERQQTIDFIGRWCQVFGESHQVKMVKHLGFLLTLNSEIIDYDASCLSMIESSVNDSTNMRSVLFHYVNNLFEMELCSSDSANFNLGRLASDFEEEIEEIEKSDKEIEDAKEMLKDEESDQGGESEDTYAEKKNPVH</sequence>
<protein>
    <submittedName>
        <fullName evidence="4">TPR_REGION domain-containing protein</fullName>
    </submittedName>
</protein>
<feature type="compositionally biased region" description="Polar residues" evidence="2">
    <location>
        <begin position="284"/>
        <end position="302"/>
    </location>
</feature>
<reference evidence="4" key="1">
    <citation type="submission" date="2016-11" db="UniProtKB">
        <authorList>
            <consortium name="WormBaseParasite"/>
        </authorList>
    </citation>
    <scope>IDENTIFICATION</scope>
</reference>
<evidence type="ECO:0000313" key="4">
    <source>
        <dbReference type="WBParaSite" id="Csp11.Scaffold630.g18891.t1"/>
    </source>
</evidence>
<evidence type="ECO:0000313" key="3">
    <source>
        <dbReference type="Proteomes" id="UP000095282"/>
    </source>
</evidence>
<feature type="region of interest" description="Disordered" evidence="2">
    <location>
        <begin position="283"/>
        <end position="315"/>
    </location>
</feature>
<feature type="compositionally biased region" description="Acidic residues" evidence="2">
    <location>
        <begin position="760"/>
        <end position="771"/>
    </location>
</feature>
<name>A0A1I7USG4_9PELO</name>
<feature type="coiled-coil region" evidence="1">
    <location>
        <begin position="406"/>
        <end position="456"/>
    </location>
</feature>
<dbReference type="AlphaFoldDB" id="A0A1I7USG4"/>
<evidence type="ECO:0000256" key="2">
    <source>
        <dbReference type="SAM" id="MobiDB-lite"/>
    </source>
</evidence>